<dbReference type="InterPro" id="IPR036736">
    <property type="entry name" value="ACP-like_sf"/>
</dbReference>
<evidence type="ECO:0008006" key="3">
    <source>
        <dbReference type="Google" id="ProtNLM"/>
    </source>
</evidence>
<keyword evidence="2" id="KW-1185">Reference proteome</keyword>
<protein>
    <recommendedName>
        <fullName evidence="3">Carrier domain-containing protein</fullName>
    </recommendedName>
</protein>
<evidence type="ECO:0000313" key="1">
    <source>
        <dbReference type="EMBL" id="WNC73456.1"/>
    </source>
</evidence>
<gene>
    <name evidence="1" type="ORF">RGQ13_05525</name>
</gene>
<dbReference type="Gene3D" id="1.10.1200.10">
    <property type="entry name" value="ACP-like"/>
    <property type="match status" value="1"/>
</dbReference>
<reference evidence="2" key="1">
    <citation type="submission" date="2023-09" db="EMBL/GenBank/DDBJ databases">
        <authorList>
            <person name="Li S."/>
            <person name="Li X."/>
            <person name="Zhang C."/>
            <person name="Zhao Z."/>
        </authorList>
    </citation>
    <scope>NUCLEOTIDE SEQUENCE [LARGE SCALE GENOMIC DNA]</scope>
    <source>
        <strain evidence="2">SQ149</strain>
    </source>
</reference>
<proteinExistence type="predicted"/>
<sequence>MNKTAAEKLVRECLQRVNPSQDFTSISNATPLLENRLITSFQVLDLLLLLEQSSGNRITIEQLMPGCFKTIAIIANTFYTLEACDVC</sequence>
<accession>A0ABY9TXF9</accession>
<dbReference type="Proteomes" id="UP001258994">
    <property type="component" value="Chromosome"/>
</dbReference>
<organism evidence="1 2">
    <name type="scientific">Thalassotalea psychrophila</name>
    <dbReference type="NCBI Taxonomy" id="3065647"/>
    <lineage>
        <taxon>Bacteria</taxon>
        <taxon>Pseudomonadati</taxon>
        <taxon>Pseudomonadota</taxon>
        <taxon>Gammaproteobacteria</taxon>
        <taxon>Alteromonadales</taxon>
        <taxon>Colwelliaceae</taxon>
        <taxon>Thalassotalea</taxon>
    </lineage>
</organism>
<evidence type="ECO:0000313" key="2">
    <source>
        <dbReference type="Proteomes" id="UP001258994"/>
    </source>
</evidence>
<name>A0ABY9TXF9_9GAMM</name>
<dbReference type="EMBL" id="CP134145">
    <property type="protein sequence ID" value="WNC73456.1"/>
    <property type="molecule type" value="Genomic_DNA"/>
</dbReference>
<dbReference type="RefSeq" id="WP_348392568.1">
    <property type="nucleotide sequence ID" value="NZ_CP134145.1"/>
</dbReference>